<feature type="compositionally biased region" description="Low complexity" evidence="1">
    <location>
        <begin position="62"/>
        <end position="74"/>
    </location>
</feature>
<dbReference type="Proteomes" id="UP001303647">
    <property type="component" value="Unassembled WGS sequence"/>
</dbReference>
<dbReference type="EMBL" id="MU857812">
    <property type="protein sequence ID" value="KAK4243477.1"/>
    <property type="molecule type" value="Genomic_DNA"/>
</dbReference>
<evidence type="ECO:0000313" key="3">
    <source>
        <dbReference type="Proteomes" id="UP001303647"/>
    </source>
</evidence>
<feature type="region of interest" description="Disordered" evidence="1">
    <location>
        <begin position="322"/>
        <end position="416"/>
    </location>
</feature>
<sequence length="484" mass="53651">MTEVITYSQKHYLEGSFPRLLASAPGFPAPEIPSSPNRAMAYHEEGYYGAPAPPRQPLEMRSSSVSSSSSSASCSVPYSTVPSAHVGVARTMSPTASTSDPGTGAVVYSRHPYPTLAHEQPFTFRTHPLPSQLLQAQTSSPLSLYPSSSFHPSRQVSRPSPYGGYSIDNLHHQPPSFSYETWHPMFASSTPCHPPPSSVPYQSRPRSNDENWFLNGMRRLPPDVVHRIQKYVTWYHCWKATKICKWFLHNFHPDNFHHELKVAQILNTERNRGSAPSDEDFTDVAEPKKPGKELEFFACYHCFRFKGFDRFEAQKHTPSVFRGEDDFEEDNGTASSSATTTTTTTTTTAKREKTFTPSSSRSSSANPHYDPTLTRSSLRASSSAAGRGCRATATATSSATSPAASGDPLAHMHPRTKRTYGQRRFCVDCGLKAGFYEPGDLIELQKPRKKGDAMWVCQCKKLHSRMDGAQCQDCNSIAPLSVPR</sequence>
<name>A0AAN7CLH9_9PEZI</name>
<accession>A0AAN7CLH9</accession>
<gene>
    <name evidence="2" type="ORF">C7999DRAFT_18167</name>
</gene>
<feature type="compositionally biased region" description="Low complexity" evidence="1">
    <location>
        <begin position="333"/>
        <end position="348"/>
    </location>
</feature>
<reference evidence="2" key="2">
    <citation type="submission" date="2023-05" db="EMBL/GenBank/DDBJ databases">
        <authorList>
            <consortium name="Lawrence Berkeley National Laboratory"/>
            <person name="Steindorff A."/>
            <person name="Hensen N."/>
            <person name="Bonometti L."/>
            <person name="Westerberg I."/>
            <person name="Brannstrom I.O."/>
            <person name="Guillou S."/>
            <person name="Cros-Aarteil S."/>
            <person name="Calhoun S."/>
            <person name="Haridas S."/>
            <person name="Kuo A."/>
            <person name="Mondo S."/>
            <person name="Pangilinan J."/>
            <person name="Riley R."/>
            <person name="Labutti K."/>
            <person name="Andreopoulos B."/>
            <person name="Lipzen A."/>
            <person name="Chen C."/>
            <person name="Yanf M."/>
            <person name="Daum C."/>
            <person name="Ng V."/>
            <person name="Clum A."/>
            <person name="Ohm R."/>
            <person name="Martin F."/>
            <person name="Silar P."/>
            <person name="Natvig D."/>
            <person name="Lalanne C."/>
            <person name="Gautier V."/>
            <person name="Ament-Velasquez S.L."/>
            <person name="Kruys A."/>
            <person name="Hutchinson M.I."/>
            <person name="Powell A.J."/>
            <person name="Barry K."/>
            <person name="Miller A.N."/>
            <person name="Grigoriev I.V."/>
            <person name="Debuchy R."/>
            <person name="Gladieux P."/>
            <person name="Thoren M.H."/>
            <person name="Johannesson H."/>
        </authorList>
    </citation>
    <scope>NUCLEOTIDE SEQUENCE</scope>
    <source>
        <strain evidence="2">CBS 359.72</strain>
    </source>
</reference>
<keyword evidence="3" id="KW-1185">Reference proteome</keyword>
<feature type="compositionally biased region" description="Low complexity" evidence="1">
    <location>
        <begin position="144"/>
        <end position="153"/>
    </location>
</feature>
<protein>
    <submittedName>
        <fullName evidence="2">Uncharacterized protein</fullName>
    </submittedName>
</protein>
<comment type="caution">
    <text evidence="2">The sequence shown here is derived from an EMBL/GenBank/DDBJ whole genome shotgun (WGS) entry which is preliminary data.</text>
</comment>
<reference evidence="2" key="1">
    <citation type="journal article" date="2023" name="Mol. Phylogenet. Evol.">
        <title>Genome-scale phylogeny and comparative genomics of the fungal order Sordariales.</title>
        <authorList>
            <person name="Hensen N."/>
            <person name="Bonometti L."/>
            <person name="Westerberg I."/>
            <person name="Brannstrom I.O."/>
            <person name="Guillou S."/>
            <person name="Cros-Aarteil S."/>
            <person name="Calhoun S."/>
            <person name="Haridas S."/>
            <person name="Kuo A."/>
            <person name="Mondo S."/>
            <person name="Pangilinan J."/>
            <person name="Riley R."/>
            <person name="LaButti K."/>
            <person name="Andreopoulos B."/>
            <person name="Lipzen A."/>
            <person name="Chen C."/>
            <person name="Yan M."/>
            <person name="Daum C."/>
            <person name="Ng V."/>
            <person name="Clum A."/>
            <person name="Steindorff A."/>
            <person name="Ohm R.A."/>
            <person name="Martin F."/>
            <person name="Silar P."/>
            <person name="Natvig D.O."/>
            <person name="Lalanne C."/>
            <person name="Gautier V."/>
            <person name="Ament-Velasquez S.L."/>
            <person name="Kruys A."/>
            <person name="Hutchinson M.I."/>
            <person name="Powell A.J."/>
            <person name="Barry K."/>
            <person name="Miller A.N."/>
            <person name="Grigoriev I.V."/>
            <person name="Debuchy R."/>
            <person name="Gladieux P."/>
            <person name="Hiltunen Thoren M."/>
            <person name="Johannesson H."/>
        </authorList>
    </citation>
    <scope>NUCLEOTIDE SEQUENCE</scope>
    <source>
        <strain evidence="2">CBS 359.72</strain>
    </source>
</reference>
<evidence type="ECO:0000313" key="2">
    <source>
        <dbReference type="EMBL" id="KAK4243477.1"/>
    </source>
</evidence>
<evidence type="ECO:0000256" key="1">
    <source>
        <dbReference type="SAM" id="MobiDB-lite"/>
    </source>
</evidence>
<feature type="compositionally biased region" description="Low complexity" evidence="1">
    <location>
        <begin position="371"/>
        <end position="405"/>
    </location>
</feature>
<feature type="region of interest" description="Disordered" evidence="1">
    <location>
        <begin position="47"/>
        <end position="74"/>
    </location>
</feature>
<dbReference type="AlphaFoldDB" id="A0AAN7CLH9"/>
<proteinExistence type="predicted"/>
<feature type="region of interest" description="Disordered" evidence="1">
    <location>
        <begin position="144"/>
        <end position="165"/>
    </location>
</feature>
<organism evidence="2 3">
    <name type="scientific">Corynascus novoguineensis</name>
    <dbReference type="NCBI Taxonomy" id="1126955"/>
    <lineage>
        <taxon>Eukaryota</taxon>
        <taxon>Fungi</taxon>
        <taxon>Dikarya</taxon>
        <taxon>Ascomycota</taxon>
        <taxon>Pezizomycotina</taxon>
        <taxon>Sordariomycetes</taxon>
        <taxon>Sordariomycetidae</taxon>
        <taxon>Sordariales</taxon>
        <taxon>Chaetomiaceae</taxon>
        <taxon>Corynascus</taxon>
    </lineage>
</organism>